<sequence>MAVAAINPVDHHAIKNTIARYCIALDTKNWELLKSAVFTPDVQADFPFNHDMRGVDAVSATIQGRSVVFFLAVLSDDQPWPRSIKNYVGSWPKTRLKNIPTQHALTTQMVEIQPDGVTANATTYFTGIHFGRGKWQGHHLTSWGSYVDTLVRDNGKPGNWLISKRTILFTERLGEERVMDGE</sequence>
<dbReference type="InterPro" id="IPR032710">
    <property type="entry name" value="NTF2-like_dom_sf"/>
</dbReference>
<dbReference type="GeneID" id="92051773"/>
<gene>
    <name evidence="2" type="ORF">PG997_014399</name>
</gene>
<dbReference type="SUPFAM" id="SSF54427">
    <property type="entry name" value="NTF2-like"/>
    <property type="match status" value="1"/>
</dbReference>
<keyword evidence="3" id="KW-1185">Reference proteome</keyword>
<accession>A0ABR1UUD2</accession>
<evidence type="ECO:0000313" key="2">
    <source>
        <dbReference type="EMBL" id="KAK8062302.1"/>
    </source>
</evidence>
<evidence type="ECO:0000259" key="1">
    <source>
        <dbReference type="Pfam" id="PF13577"/>
    </source>
</evidence>
<protein>
    <recommendedName>
        <fullName evidence="1">SnoaL-like domain-containing protein</fullName>
    </recommendedName>
</protein>
<comment type="caution">
    <text evidence="2">The sequence shown here is derived from an EMBL/GenBank/DDBJ whole genome shotgun (WGS) entry which is preliminary data.</text>
</comment>
<dbReference type="RefSeq" id="XP_066660901.1">
    <property type="nucleotide sequence ID" value="XM_066818713.1"/>
</dbReference>
<name>A0ABR1UUD2_9PEZI</name>
<feature type="domain" description="SnoaL-like" evidence="1">
    <location>
        <begin position="10"/>
        <end position="166"/>
    </location>
</feature>
<proteinExistence type="predicted"/>
<organism evidence="2 3">
    <name type="scientific">Apiospora hydei</name>
    <dbReference type="NCBI Taxonomy" id="1337664"/>
    <lineage>
        <taxon>Eukaryota</taxon>
        <taxon>Fungi</taxon>
        <taxon>Dikarya</taxon>
        <taxon>Ascomycota</taxon>
        <taxon>Pezizomycotina</taxon>
        <taxon>Sordariomycetes</taxon>
        <taxon>Xylariomycetidae</taxon>
        <taxon>Amphisphaeriales</taxon>
        <taxon>Apiosporaceae</taxon>
        <taxon>Apiospora</taxon>
    </lineage>
</organism>
<dbReference type="Gene3D" id="3.10.450.50">
    <property type="match status" value="1"/>
</dbReference>
<dbReference type="Pfam" id="PF13577">
    <property type="entry name" value="SnoaL_4"/>
    <property type="match status" value="1"/>
</dbReference>
<dbReference type="Proteomes" id="UP001433268">
    <property type="component" value="Unassembled WGS sequence"/>
</dbReference>
<evidence type="ECO:0000313" key="3">
    <source>
        <dbReference type="Proteomes" id="UP001433268"/>
    </source>
</evidence>
<reference evidence="2 3" key="1">
    <citation type="submission" date="2023-01" db="EMBL/GenBank/DDBJ databases">
        <title>Analysis of 21 Apiospora genomes using comparative genomics revels a genus with tremendous synthesis potential of carbohydrate active enzymes and secondary metabolites.</title>
        <authorList>
            <person name="Sorensen T."/>
        </authorList>
    </citation>
    <scope>NUCLEOTIDE SEQUENCE [LARGE SCALE GENOMIC DNA]</scope>
    <source>
        <strain evidence="2 3">CBS 114990</strain>
    </source>
</reference>
<dbReference type="CDD" id="cd00531">
    <property type="entry name" value="NTF2_like"/>
    <property type="match status" value="1"/>
</dbReference>
<dbReference type="EMBL" id="JAQQWN010000010">
    <property type="protein sequence ID" value="KAK8062302.1"/>
    <property type="molecule type" value="Genomic_DNA"/>
</dbReference>
<dbReference type="InterPro" id="IPR037401">
    <property type="entry name" value="SnoaL-like"/>
</dbReference>